<dbReference type="GO" id="GO:0051287">
    <property type="term" value="F:NAD binding"/>
    <property type="evidence" value="ECO:0007669"/>
    <property type="project" value="InterPro"/>
</dbReference>
<comment type="similarity">
    <text evidence="1 6">Belongs to the HIBADH-related family.</text>
</comment>
<dbReference type="InterPro" id="IPR029154">
    <property type="entry name" value="HIBADH-like_NADP-bd"/>
</dbReference>
<dbReference type="NCBIfam" id="TIGR01692">
    <property type="entry name" value="HIBADH"/>
    <property type="match status" value="1"/>
</dbReference>
<dbReference type="InterPro" id="IPR015815">
    <property type="entry name" value="HIBADH-related"/>
</dbReference>
<evidence type="ECO:0000256" key="3">
    <source>
        <dbReference type="ARBA" id="ARBA00023002"/>
    </source>
</evidence>
<dbReference type="EC" id="1.1.1.31" evidence="6"/>
<organism evidence="9 10">
    <name type="scientific">Janthinobacterium agaricidamnosum</name>
    <dbReference type="NCBI Taxonomy" id="55508"/>
    <lineage>
        <taxon>Bacteria</taxon>
        <taxon>Pseudomonadati</taxon>
        <taxon>Pseudomonadota</taxon>
        <taxon>Betaproteobacteria</taxon>
        <taxon>Burkholderiales</taxon>
        <taxon>Oxalobacteraceae</taxon>
        <taxon>Janthinobacterium</taxon>
    </lineage>
</organism>
<protein>
    <recommendedName>
        <fullName evidence="6">3-hydroxyisobutyrate dehydrogenase</fullName>
        <shortName evidence="6">HIBADH</shortName>
        <ecNumber evidence="6">1.1.1.31</ecNumber>
    </recommendedName>
</protein>
<evidence type="ECO:0000313" key="10">
    <source>
        <dbReference type="Proteomes" id="UP000279594"/>
    </source>
</evidence>
<comment type="pathway">
    <text evidence="6">Amino-acid degradation; L-valine degradation.</text>
</comment>
<dbReference type="AlphaFoldDB" id="A0A3G2EA79"/>
<dbReference type="Gene3D" id="3.40.50.720">
    <property type="entry name" value="NAD(P)-binding Rossmann-like Domain"/>
    <property type="match status" value="1"/>
</dbReference>
<feature type="domain" description="6-phosphogluconate dehydrogenase NADP-binding" evidence="7">
    <location>
        <begin position="5"/>
        <end position="167"/>
    </location>
</feature>
<dbReference type="GO" id="GO:0006574">
    <property type="term" value="P:L-valine catabolic process"/>
    <property type="evidence" value="ECO:0007669"/>
    <property type="project" value="UniProtKB-UniPathway"/>
</dbReference>
<dbReference type="InterPro" id="IPR002204">
    <property type="entry name" value="3-OH-isobutyrate_DH-rel_CS"/>
</dbReference>
<dbReference type="InterPro" id="IPR011548">
    <property type="entry name" value="HIBADH"/>
</dbReference>
<dbReference type="Proteomes" id="UP000279594">
    <property type="component" value="Chromosome"/>
</dbReference>
<gene>
    <name evidence="9" type="primary">mmsB</name>
    <name evidence="9" type="ORF">D9M09_09660</name>
</gene>
<comment type="catalytic activity">
    <reaction evidence="6">
        <text>3-hydroxy-2-methylpropanoate + NAD(+) = 2-methyl-3-oxopropanoate + NADH + H(+)</text>
        <dbReference type="Rhea" id="RHEA:17681"/>
        <dbReference type="ChEBI" id="CHEBI:11805"/>
        <dbReference type="ChEBI" id="CHEBI:15378"/>
        <dbReference type="ChEBI" id="CHEBI:57540"/>
        <dbReference type="ChEBI" id="CHEBI:57700"/>
        <dbReference type="ChEBI" id="CHEBI:57945"/>
        <dbReference type="EC" id="1.1.1.31"/>
    </reaction>
</comment>
<dbReference type="PANTHER" id="PTHR22981">
    <property type="entry name" value="3-HYDROXYISOBUTYRATE DEHYDROGENASE-RELATED"/>
    <property type="match status" value="1"/>
</dbReference>
<dbReference type="Pfam" id="PF14833">
    <property type="entry name" value="NAD_binding_11"/>
    <property type="match status" value="1"/>
</dbReference>
<evidence type="ECO:0000256" key="4">
    <source>
        <dbReference type="ARBA" id="ARBA00023027"/>
    </source>
</evidence>
<dbReference type="RefSeq" id="WP_121669161.1">
    <property type="nucleotide sequence ID" value="NZ_CP033019.1"/>
</dbReference>
<evidence type="ECO:0000256" key="2">
    <source>
        <dbReference type="ARBA" id="ARBA00022456"/>
    </source>
</evidence>
<feature type="domain" description="3-hydroxyisobutyrate dehydrogenase-like NAD-binding" evidence="8">
    <location>
        <begin position="170"/>
        <end position="297"/>
    </location>
</feature>
<evidence type="ECO:0000256" key="1">
    <source>
        <dbReference type="ARBA" id="ARBA00009080"/>
    </source>
</evidence>
<evidence type="ECO:0000256" key="5">
    <source>
        <dbReference type="PIRSR" id="PIRSR000103-1"/>
    </source>
</evidence>
<dbReference type="EMBL" id="CP033019">
    <property type="protein sequence ID" value="AYM76025.1"/>
    <property type="molecule type" value="Genomic_DNA"/>
</dbReference>
<evidence type="ECO:0000313" key="9">
    <source>
        <dbReference type="EMBL" id="AYM76025.1"/>
    </source>
</evidence>
<dbReference type="PIRSF" id="PIRSF000103">
    <property type="entry name" value="HIBADH"/>
    <property type="match status" value="1"/>
</dbReference>
<keyword evidence="2 6" id="KW-0101">Branched-chain amino acid catabolism</keyword>
<evidence type="ECO:0000259" key="7">
    <source>
        <dbReference type="Pfam" id="PF03446"/>
    </source>
</evidence>
<keyword evidence="10" id="KW-1185">Reference proteome</keyword>
<dbReference type="PANTHER" id="PTHR22981:SF7">
    <property type="entry name" value="3-HYDROXYISOBUTYRATE DEHYDROGENASE, MITOCHONDRIAL"/>
    <property type="match status" value="1"/>
</dbReference>
<accession>A0A3G2EA79</accession>
<sequence length="301" mass="30494">MSTNIVFIGLGNMGLPMAQNLVRAGHAVTGFDLLPASVQQFADGGGLVSDDRAAAIGQADIVITMLPASRHVLGAYLGNPLGDAGILAQARPGTLLIDCSTISTEAARQVGRAAEEKGMPMLDAPVSGGTAGATNGTLTFMVGGEESALAAARPYLDVMGKAIFHAGGSGCGQTVKICNNMLLGILMIGTSEAIRLGVANGLDPKVVSDVMAKSSGRNWTLEVYNPCPGVAENVPASRGYTGGFGVDLMLKDLGLAVESALASGASVPLGALSRNLYSLHSKAGAGAMDFSSIYQLLGEKA</sequence>
<reference evidence="9 10" key="1">
    <citation type="submission" date="2018-10" db="EMBL/GenBank/DDBJ databases">
        <title>Effects of UV and annual dynamics of microbial communities in freshwater RAS systems.</title>
        <authorList>
            <person name="Bekkelund A.K."/>
            <person name="Hansen B.R."/>
            <person name="Stokken H."/>
            <person name="Eriksen B.F."/>
            <person name="Kashulin N.A."/>
        </authorList>
    </citation>
    <scope>NUCLEOTIDE SEQUENCE [LARGE SCALE GENOMIC DNA]</scope>
    <source>
        <strain evidence="9 10">BHSEK</strain>
    </source>
</reference>
<dbReference type="Gene3D" id="1.10.1040.10">
    <property type="entry name" value="N-(1-d-carboxylethyl)-l-norvaline Dehydrogenase, domain 2"/>
    <property type="match status" value="1"/>
</dbReference>
<dbReference type="GO" id="GO:0050661">
    <property type="term" value="F:NADP binding"/>
    <property type="evidence" value="ECO:0007669"/>
    <property type="project" value="InterPro"/>
</dbReference>
<keyword evidence="3 6" id="KW-0560">Oxidoreductase</keyword>
<dbReference type="InterPro" id="IPR008927">
    <property type="entry name" value="6-PGluconate_DH-like_C_sf"/>
</dbReference>
<keyword evidence="4 6" id="KW-0520">NAD</keyword>
<proteinExistence type="inferred from homology"/>
<dbReference type="GO" id="GO:0008442">
    <property type="term" value="F:3-hydroxyisobutyrate dehydrogenase activity"/>
    <property type="evidence" value="ECO:0007669"/>
    <property type="project" value="UniProtKB-EC"/>
</dbReference>
<dbReference type="FunFam" id="1.10.1040.10:FF:000006">
    <property type="entry name" value="3-hydroxyisobutyrate dehydrogenase"/>
    <property type="match status" value="1"/>
</dbReference>
<dbReference type="Pfam" id="PF03446">
    <property type="entry name" value="NAD_binding_2"/>
    <property type="match status" value="1"/>
</dbReference>
<evidence type="ECO:0000256" key="6">
    <source>
        <dbReference type="RuleBase" id="RU910714"/>
    </source>
</evidence>
<name>A0A3G2EA79_9BURK</name>
<dbReference type="SUPFAM" id="SSF51735">
    <property type="entry name" value="NAD(P)-binding Rossmann-fold domains"/>
    <property type="match status" value="1"/>
</dbReference>
<dbReference type="InterPro" id="IPR013328">
    <property type="entry name" value="6PGD_dom2"/>
</dbReference>
<dbReference type="InterPro" id="IPR036291">
    <property type="entry name" value="NAD(P)-bd_dom_sf"/>
</dbReference>
<feature type="active site" evidence="5">
    <location>
        <position position="176"/>
    </location>
</feature>
<dbReference type="SUPFAM" id="SSF48179">
    <property type="entry name" value="6-phosphogluconate dehydrogenase C-terminal domain-like"/>
    <property type="match status" value="1"/>
</dbReference>
<dbReference type="UniPathway" id="UPA00362"/>
<dbReference type="PROSITE" id="PS00895">
    <property type="entry name" value="3_HYDROXYISOBUT_DH"/>
    <property type="match status" value="1"/>
</dbReference>
<dbReference type="InterPro" id="IPR006115">
    <property type="entry name" value="6PGDH_NADP-bd"/>
</dbReference>
<evidence type="ECO:0000259" key="8">
    <source>
        <dbReference type="Pfam" id="PF14833"/>
    </source>
</evidence>